<name>A0AAU0UNL0_9FIRM</name>
<dbReference type="KEGG" id="dbc:MFMK1_001721"/>
<reference evidence="1 2" key="1">
    <citation type="submission" date="2023-04" db="EMBL/GenBank/DDBJ databases">
        <authorList>
            <person name="Hsu D."/>
        </authorList>
    </citation>
    <scope>NUCLEOTIDE SEQUENCE [LARGE SCALE GENOMIC DNA]</scope>
    <source>
        <strain evidence="1 2">MK1</strain>
    </source>
</reference>
<proteinExistence type="predicted"/>
<gene>
    <name evidence="1" type="ORF">MFMK1_001721</name>
</gene>
<evidence type="ECO:0000313" key="1">
    <source>
        <dbReference type="EMBL" id="WRO21900.1"/>
    </source>
</evidence>
<dbReference type="RefSeq" id="WP_366924727.1">
    <property type="nucleotide sequence ID" value="NZ_CP121694.1"/>
</dbReference>
<dbReference type="EMBL" id="CP121694">
    <property type="protein sequence ID" value="WRO21900.1"/>
    <property type="molecule type" value="Genomic_DNA"/>
</dbReference>
<organism evidence="1 2">
    <name type="scientific">Metallumcola ferriviriculae</name>
    <dbReference type="NCBI Taxonomy" id="3039180"/>
    <lineage>
        <taxon>Bacteria</taxon>
        <taxon>Bacillati</taxon>
        <taxon>Bacillota</taxon>
        <taxon>Clostridia</taxon>
        <taxon>Neomoorellales</taxon>
        <taxon>Desulfitibacteraceae</taxon>
        <taxon>Metallumcola</taxon>
    </lineage>
</organism>
<protein>
    <submittedName>
        <fullName evidence="1">Uncharacterized protein</fullName>
    </submittedName>
</protein>
<evidence type="ECO:0000313" key="2">
    <source>
        <dbReference type="Proteomes" id="UP001329915"/>
    </source>
</evidence>
<dbReference type="Proteomes" id="UP001329915">
    <property type="component" value="Chromosome"/>
</dbReference>
<sequence>MTKIPFKGILKSVQPRIRLLRSFDERSHNYLGYSLFIIGTIDDVEREFSVGIGKAAQAKHQFRVGDEIAGECLPVADDRLEPVEFYKASKLKKTGQVDKSNIPPPWEDILPELEVYRARGHRRLATRTYDSKCTTCIWGCRMPVEITIDHWNPGRKKYRFETFCYGPLRCKFYKSGPTRKVPGRNGMVYEEEDWVDEEETGHREMDE</sequence>
<dbReference type="AlphaFoldDB" id="A0AAU0UNL0"/>
<keyword evidence="2" id="KW-1185">Reference proteome</keyword>
<accession>A0AAU0UNL0</accession>